<dbReference type="Pfam" id="PF01520">
    <property type="entry name" value="Amidase_3"/>
    <property type="match status" value="1"/>
</dbReference>
<evidence type="ECO:0000313" key="3">
    <source>
        <dbReference type="EMBL" id="GAA0553512.1"/>
    </source>
</evidence>
<evidence type="ECO:0000256" key="1">
    <source>
        <dbReference type="ARBA" id="ARBA00022801"/>
    </source>
</evidence>
<accession>A0ABN1DVS0</accession>
<reference evidence="3 4" key="1">
    <citation type="journal article" date="2019" name="Int. J. Syst. Evol. Microbiol.">
        <title>The Global Catalogue of Microorganisms (GCM) 10K type strain sequencing project: providing services to taxonomists for standard genome sequencing and annotation.</title>
        <authorList>
            <consortium name="The Broad Institute Genomics Platform"/>
            <consortium name="The Broad Institute Genome Sequencing Center for Infectious Disease"/>
            <person name="Wu L."/>
            <person name="Ma J."/>
        </authorList>
    </citation>
    <scope>NUCLEOTIDE SEQUENCE [LARGE SCALE GENOMIC DNA]</scope>
    <source>
        <strain evidence="3 4">JCM 10667</strain>
    </source>
</reference>
<dbReference type="InterPro" id="IPR050695">
    <property type="entry name" value="N-acetylmuramoyl_amidase_3"/>
</dbReference>
<gene>
    <name evidence="3" type="ORF">GCM10009546_14460</name>
</gene>
<feature type="domain" description="MurNAc-LAA" evidence="2">
    <location>
        <begin position="134"/>
        <end position="257"/>
    </location>
</feature>
<dbReference type="PROSITE" id="PS51257">
    <property type="entry name" value="PROKAR_LIPOPROTEIN"/>
    <property type="match status" value="1"/>
</dbReference>
<name>A0ABN1DVS0_9ACTN</name>
<dbReference type="EMBL" id="BAAAHD010000012">
    <property type="protein sequence ID" value="GAA0553512.1"/>
    <property type="molecule type" value="Genomic_DNA"/>
</dbReference>
<dbReference type="InterPro" id="IPR002508">
    <property type="entry name" value="MurNAc-LAA_cat"/>
</dbReference>
<dbReference type="CDD" id="cd02696">
    <property type="entry name" value="MurNAc-LAA"/>
    <property type="match status" value="1"/>
</dbReference>
<evidence type="ECO:0000313" key="4">
    <source>
        <dbReference type="Proteomes" id="UP001501427"/>
    </source>
</evidence>
<dbReference type="Gene3D" id="3.40.630.40">
    <property type="entry name" value="Zn-dependent exopeptidases"/>
    <property type="match status" value="1"/>
</dbReference>
<keyword evidence="4" id="KW-1185">Reference proteome</keyword>
<comment type="caution">
    <text evidence="3">The sequence shown here is derived from an EMBL/GenBank/DDBJ whole genome shotgun (WGS) entry which is preliminary data.</text>
</comment>
<sequence length="262" mass="26724">MRCFRPVVGAVLGLGLLAGCGGGGDGGDEASPAPTSEQTAAQGAAVRGKKIVVDPGHNGGNATHPRQINKQVSVGNGRKACDTTGTATASGYTEHAFTWDLANRLAKVLRDKGAEVQFTRASDNGVGPCITRRAATGGRVGADAAVSVHGDGGPPSGHGFHVIVPVAVGENAGIVNDSVRLGQAIRGAYRSGTGIPYSTYIGENGLDRRDDLGGLNLAKVPTAFIECGNMTNAGDAAKMESASFRQRMADSIAQGFEVYFGQ</sequence>
<dbReference type="SMART" id="SM00646">
    <property type="entry name" value="Ami_3"/>
    <property type="match status" value="1"/>
</dbReference>
<protein>
    <submittedName>
        <fullName evidence="3">N-acetylmuramoyl-L-alanine amidase</fullName>
    </submittedName>
</protein>
<dbReference type="PANTHER" id="PTHR30404">
    <property type="entry name" value="N-ACETYLMURAMOYL-L-ALANINE AMIDASE"/>
    <property type="match status" value="1"/>
</dbReference>
<proteinExistence type="predicted"/>
<dbReference type="Proteomes" id="UP001501427">
    <property type="component" value="Unassembled WGS sequence"/>
</dbReference>
<evidence type="ECO:0000259" key="2">
    <source>
        <dbReference type="SMART" id="SM00646"/>
    </source>
</evidence>
<dbReference type="SUPFAM" id="SSF53187">
    <property type="entry name" value="Zn-dependent exopeptidases"/>
    <property type="match status" value="1"/>
</dbReference>
<dbReference type="PANTHER" id="PTHR30404:SF0">
    <property type="entry name" value="N-ACETYLMURAMOYL-L-ALANINE AMIDASE AMIC"/>
    <property type="match status" value="1"/>
</dbReference>
<keyword evidence="1" id="KW-0378">Hydrolase</keyword>
<organism evidence="3 4">
    <name type="scientific">Actinomadura livida</name>
    <dbReference type="NCBI Taxonomy" id="79909"/>
    <lineage>
        <taxon>Bacteria</taxon>
        <taxon>Bacillati</taxon>
        <taxon>Actinomycetota</taxon>
        <taxon>Actinomycetes</taxon>
        <taxon>Streptosporangiales</taxon>
        <taxon>Thermomonosporaceae</taxon>
        <taxon>Actinomadura</taxon>
    </lineage>
</organism>